<proteinExistence type="predicted"/>
<evidence type="ECO:0000313" key="1">
    <source>
        <dbReference type="EMBL" id="KAA8547100.1"/>
    </source>
</evidence>
<reference evidence="1 2" key="1">
    <citation type="submission" date="2019-09" db="EMBL/GenBank/DDBJ databases">
        <title>A chromosome-level genome assembly of the Chinese tupelo Nyssa sinensis.</title>
        <authorList>
            <person name="Yang X."/>
            <person name="Kang M."/>
            <person name="Yang Y."/>
            <person name="Xiong H."/>
            <person name="Wang M."/>
            <person name="Zhang Z."/>
            <person name="Wang Z."/>
            <person name="Wu H."/>
            <person name="Ma T."/>
            <person name="Liu J."/>
            <person name="Xi Z."/>
        </authorList>
    </citation>
    <scope>NUCLEOTIDE SEQUENCE [LARGE SCALE GENOMIC DNA]</scope>
    <source>
        <strain evidence="1">J267</strain>
        <tissue evidence="1">Leaf</tissue>
    </source>
</reference>
<dbReference type="EMBL" id="CM018032">
    <property type="protein sequence ID" value="KAA8547100.1"/>
    <property type="molecule type" value="Genomic_DNA"/>
</dbReference>
<dbReference type="PANTHER" id="PTHR46086">
    <property type="entry name" value="ALPHA/BETA-HYDROLASES SUPERFAMILY PROTEIN"/>
    <property type="match status" value="1"/>
</dbReference>
<dbReference type="InterPro" id="IPR044819">
    <property type="entry name" value="OBL-like"/>
</dbReference>
<dbReference type="PANTHER" id="PTHR46086:SF17">
    <property type="entry name" value="ALPHA_BETA-HYDROLASES SUPERFAMILY PROTEIN"/>
    <property type="match status" value="1"/>
</dbReference>
<evidence type="ECO:0000313" key="2">
    <source>
        <dbReference type="Proteomes" id="UP000325577"/>
    </source>
</evidence>
<dbReference type="AlphaFoldDB" id="A0A5J5BYU3"/>
<organism evidence="1 2">
    <name type="scientific">Nyssa sinensis</name>
    <dbReference type="NCBI Taxonomy" id="561372"/>
    <lineage>
        <taxon>Eukaryota</taxon>
        <taxon>Viridiplantae</taxon>
        <taxon>Streptophyta</taxon>
        <taxon>Embryophyta</taxon>
        <taxon>Tracheophyta</taxon>
        <taxon>Spermatophyta</taxon>
        <taxon>Magnoliopsida</taxon>
        <taxon>eudicotyledons</taxon>
        <taxon>Gunneridae</taxon>
        <taxon>Pentapetalae</taxon>
        <taxon>asterids</taxon>
        <taxon>Cornales</taxon>
        <taxon>Nyssaceae</taxon>
        <taxon>Nyssa</taxon>
    </lineage>
</organism>
<sequence length="217" mass="24983">MASSDQTSRKYLVLKPEEASLLDLFHILFSGEIESRKFVKCLKVKEKFLERRGIIFFSVVVQKVLQFTAKPMSWFGSKFELWLNLVSSNNNFGVLLLNLVQCKMIMPDRESATFLSVVGYLDKRVELDRSIKPGDGRYYGALSAMASKIAYENKAFIKTIVEDHWKMELLGAYDFWNGYQQKSTTQAFMFHDKNVDPDMIVVAFRGTEIFDAGCMVY</sequence>
<dbReference type="GO" id="GO:0006629">
    <property type="term" value="P:lipid metabolic process"/>
    <property type="evidence" value="ECO:0007669"/>
    <property type="project" value="InterPro"/>
</dbReference>
<keyword evidence="2" id="KW-1185">Reference proteome</keyword>
<dbReference type="OrthoDB" id="1938854at2759"/>
<protein>
    <submittedName>
        <fullName evidence="1">Uncharacterized protein</fullName>
    </submittedName>
</protein>
<dbReference type="Proteomes" id="UP000325577">
    <property type="component" value="Linkage Group LG1"/>
</dbReference>
<name>A0A5J5BYU3_9ASTE</name>
<gene>
    <name evidence="1" type="ORF">F0562_003529</name>
</gene>
<accession>A0A5J5BYU3</accession>
<dbReference type="GO" id="GO:0004806">
    <property type="term" value="F:triacylglycerol lipase activity"/>
    <property type="evidence" value="ECO:0007669"/>
    <property type="project" value="InterPro"/>
</dbReference>